<dbReference type="STRING" id="390270.SAMN04488005_2624"/>
<proteinExistence type="predicted"/>
<evidence type="ECO:0000256" key="1">
    <source>
        <dbReference type="ARBA" id="ARBA00023015"/>
    </source>
</evidence>
<dbReference type="GO" id="GO:0000976">
    <property type="term" value="F:transcription cis-regulatory region binding"/>
    <property type="evidence" value="ECO:0007669"/>
    <property type="project" value="TreeGrafter"/>
</dbReference>
<dbReference type="GO" id="GO:0003700">
    <property type="term" value="F:DNA-binding transcription factor activity"/>
    <property type="evidence" value="ECO:0007669"/>
    <property type="project" value="TreeGrafter"/>
</dbReference>
<keyword evidence="1" id="KW-0805">Transcription regulation</keyword>
<reference evidence="7" key="1">
    <citation type="submission" date="2016-10" db="EMBL/GenBank/DDBJ databases">
        <authorList>
            <person name="Varghese N."/>
            <person name="Submissions S."/>
        </authorList>
    </citation>
    <scope>NUCLEOTIDE SEQUENCE [LARGE SCALE GENOMIC DNA]</scope>
    <source>
        <strain evidence="7">DSM 26879</strain>
    </source>
</reference>
<dbReference type="RefSeq" id="WP_090200966.1">
    <property type="nucleotide sequence ID" value="NZ_FOYP01000002.1"/>
</dbReference>
<dbReference type="Proteomes" id="UP000199478">
    <property type="component" value="Unassembled WGS sequence"/>
</dbReference>
<feature type="domain" description="HTH tetR-type" evidence="5">
    <location>
        <begin position="12"/>
        <end position="72"/>
    </location>
</feature>
<dbReference type="SUPFAM" id="SSF48498">
    <property type="entry name" value="Tetracyclin repressor-like, C-terminal domain"/>
    <property type="match status" value="1"/>
</dbReference>
<dbReference type="PANTHER" id="PTHR30055">
    <property type="entry name" value="HTH-TYPE TRANSCRIPTIONAL REGULATOR RUTR"/>
    <property type="match status" value="1"/>
</dbReference>
<evidence type="ECO:0000313" key="7">
    <source>
        <dbReference type="Proteomes" id="UP000199478"/>
    </source>
</evidence>
<dbReference type="OrthoDB" id="7252896at2"/>
<keyword evidence="2 4" id="KW-0238">DNA-binding</keyword>
<evidence type="ECO:0000256" key="3">
    <source>
        <dbReference type="ARBA" id="ARBA00023163"/>
    </source>
</evidence>
<evidence type="ECO:0000256" key="4">
    <source>
        <dbReference type="PROSITE-ProRule" id="PRU00335"/>
    </source>
</evidence>
<dbReference type="PRINTS" id="PR00455">
    <property type="entry name" value="HTHTETR"/>
</dbReference>
<sequence>MTDQSKRALSQQQTHDALAKAGAELIAKNGFAGASVRDIAKRAGYTQGAFYSNFKSKEDLVFAVLRSQFQYAYVTIEEFSKDTTKPVTQMVMQAAQWLDEICGSNENTQLETEISLHALRDPVFAKTYYALLDDHAAKMAQIVQAATDARQLRLRAPVSLVAMGMISMARGLKLMAPHYDPQFVRQTLAVFLESVIQPASDDAGHKAE</sequence>
<dbReference type="PANTHER" id="PTHR30055:SF234">
    <property type="entry name" value="HTH-TYPE TRANSCRIPTIONAL REGULATOR BETI"/>
    <property type="match status" value="1"/>
</dbReference>
<dbReference type="InterPro" id="IPR001647">
    <property type="entry name" value="HTH_TetR"/>
</dbReference>
<organism evidence="6 7">
    <name type="scientific">Yoonia tamlensis</name>
    <dbReference type="NCBI Taxonomy" id="390270"/>
    <lineage>
        <taxon>Bacteria</taxon>
        <taxon>Pseudomonadati</taxon>
        <taxon>Pseudomonadota</taxon>
        <taxon>Alphaproteobacteria</taxon>
        <taxon>Rhodobacterales</taxon>
        <taxon>Paracoccaceae</taxon>
        <taxon>Yoonia</taxon>
    </lineage>
</organism>
<dbReference type="InterPro" id="IPR009057">
    <property type="entry name" value="Homeodomain-like_sf"/>
</dbReference>
<name>A0A1I6HFC6_9RHOB</name>
<accession>A0A1I6HFC6</accession>
<keyword evidence="7" id="KW-1185">Reference proteome</keyword>
<dbReference type="InterPro" id="IPR036271">
    <property type="entry name" value="Tet_transcr_reg_TetR-rel_C_sf"/>
</dbReference>
<gene>
    <name evidence="6" type="ORF">SAMN04488005_2624</name>
</gene>
<protein>
    <submittedName>
        <fullName evidence="6">Transcriptional regulator, TetR family</fullName>
    </submittedName>
</protein>
<evidence type="ECO:0000259" key="5">
    <source>
        <dbReference type="PROSITE" id="PS50977"/>
    </source>
</evidence>
<dbReference type="SUPFAM" id="SSF46689">
    <property type="entry name" value="Homeodomain-like"/>
    <property type="match status" value="1"/>
</dbReference>
<dbReference type="EMBL" id="FOYP01000002">
    <property type="protein sequence ID" value="SFR53081.1"/>
    <property type="molecule type" value="Genomic_DNA"/>
</dbReference>
<evidence type="ECO:0000313" key="6">
    <source>
        <dbReference type="EMBL" id="SFR53081.1"/>
    </source>
</evidence>
<feature type="DNA-binding region" description="H-T-H motif" evidence="4">
    <location>
        <begin position="35"/>
        <end position="54"/>
    </location>
</feature>
<dbReference type="AlphaFoldDB" id="A0A1I6HFC6"/>
<evidence type="ECO:0000256" key="2">
    <source>
        <dbReference type="ARBA" id="ARBA00023125"/>
    </source>
</evidence>
<dbReference type="PROSITE" id="PS50977">
    <property type="entry name" value="HTH_TETR_2"/>
    <property type="match status" value="1"/>
</dbReference>
<dbReference type="Pfam" id="PF00440">
    <property type="entry name" value="TetR_N"/>
    <property type="match status" value="1"/>
</dbReference>
<dbReference type="Gene3D" id="1.10.357.10">
    <property type="entry name" value="Tetracycline Repressor, domain 2"/>
    <property type="match status" value="1"/>
</dbReference>
<dbReference type="InterPro" id="IPR050109">
    <property type="entry name" value="HTH-type_TetR-like_transc_reg"/>
</dbReference>
<keyword evidence="3" id="KW-0804">Transcription</keyword>